<feature type="non-terminal residue" evidence="1">
    <location>
        <position position="69"/>
    </location>
</feature>
<reference evidence="1 2" key="1">
    <citation type="submission" date="2018-08" db="EMBL/GenBank/DDBJ databases">
        <authorList>
            <consortium name="GenomeTrakr network: Whole genome sequencing for foodborne pathogen traceback"/>
        </authorList>
    </citation>
    <scope>NUCLEOTIDE SEQUENCE [LARGE SCALE GENOMIC DNA]</scope>
    <source>
        <strain evidence="1 2">NC_STEC194</strain>
    </source>
</reference>
<dbReference type="Gene3D" id="1.10.4120.20">
    <property type="match status" value="1"/>
</dbReference>
<dbReference type="AlphaFoldDB" id="A0A828N5V6"/>
<dbReference type="EMBL" id="AATLXB010000124">
    <property type="protein sequence ID" value="EFM7863735.1"/>
    <property type="molecule type" value="Genomic_DNA"/>
</dbReference>
<organism evidence="1 2">
    <name type="scientific">Escherichia coli</name>
    <dbReference type="NCBI Taxonomy" id="562"/>
    <lineage>
        <taxon>Bacteria</taxon>
        <taxon>Pseudomonadati</taxon>
        <taxon>Pseudomonadota</taxon>
        <taxon>Gammaproteobacteria</taxon>
        <taxon>Enterobacterales</taxon>
        <taxon>Enterobacteriaceae</taxon>
        <taxon>Escherichia</taxon>
    </lineage>
</organism>
<gene>
    <name evidence="1" type="primary">espM1</name>
    <name evidence="1" type="ORF">B6R15_005119</name>
</gene>
<accession>A0A828N5V6</accession>
<sequence>MPVNATGVSFSSFGISYHKDNSFRGTIRGKNDEVVKCSMGERSIRFNVNKFSGCILETVSRQSTKDIHG</sequence>
<dbReference type="Proteomes" id="UP000587626">
    <property type="component" value="Unassembled WGS sequence"/>
</dbReference>
<comment type="caution">
    <text evidence="1">The sequence shown here is derived from an EMBL/GenBank/DDBJ whole genome shotgun (WGS) entry which is preliminary data.</text>
</comment>
<evidence type="ECO:0000313" key="2">
    <source>
        <dbReference type="Proteomes" id="UP000587626"/>
    </source>
</evidence>
<name>A0A828N5V6_ECOLX</name>
<protein>
    <submittedName>
        <fullName evidence="1">T3SS effector guanine nucleotide exchange factor EspM1</fullName>
    </submittedName>
</protein>
<proteinExistence type="predicted"/>
<evidence type="ECO:0000313" key="1">
    <source>
        <dbReference type="EMBL" id="EFM7863735.1"/>
    </source>
</evidence>